<dbReference type="InterPro" id="IPR011042">
    <property type="entry name" value="6-blade_b-propeller_TolB-like"/>
</dbReference>
<evidence type="ECO:0000313" key="2">
    <source>
        <dbReference type="EMBL" id="EHQ03576.1"/>
    </source>
</evidence>
<keyword evidence="3" id="KW-1185">Reference proteome</keyword>
<reference evidence="3" key="1">
    <citation type="journal article" date="2012" name="Stand. Genomic Sci.">
        <title>Genome sequence of the Antarctic rhodopsins-containing flavobacterium Gillisia limnaea type strain (R-8282(T)).</title>
        <authorList>
            <person name="Riedel T."/>
            <person name="Held B."/>
            <person name="Nolan M."/>
            <person name="Lucas S."/>
            <person name="Lapidus A."/>
            <person name="Tice H."/>
            <person name="Del Rio T.G."/>
            <person name="Cheng J.F."/>
            <person name="Han C."/>
            <person name="Tapia R."/>
            <person name="Goodwin L.A."/>
            <person name="Pitluck S."/>
            <person name="Liolios K."/>
            <person name="Mavromatis K."/>
            <person name="Pagani I."/>
            <person name="Ivanova N."/>
            <person name="Mikhailova N."/>
            <person name="Pati A."/>
            <person name="Chen A."/>
            <person name="Palaniappan K."/>
            <person name="Land M."/>
            <person name="Rohde M."/>
            <person name="Tindall B.J."/>
            <person name="Detter J.C."/>
            <person name="Goker M."/>
            <person name="Bristow J."/>
            <person name="Eisen J.A."/>
            <person name="Markowitz V."/>
            <person name="Hugenholtz P."/>
            <person name="Kyrpides N.C."/>
            <person name="Klenk H.P."/>
            <person name="Woyke T."/>
        </authorList>
    </citation>
    <scope>NUCLEOTIDE SEQUENCE [LARGE SCALE GENOMIC DNA]</scope>
    <source>
        <strain evidence="3">DSM 15749 / LMG 21470 / R-8282</strain>
    </source>
</reference>
<evidence type="ECO:0000313" key="3">
    <source>
        <dbReference type="Proteomes" id="UP000003844"/>
    </source>
</evidence>
<evidence type="ECO:0000259" key="1">
    <source>
        <dbReference type="PROSITE" id="PS50853"/>
    </source>
</evidence>
<accession>H2BS50</accession>
<protein>
    <submittedName>
        <fullName evidence="2">PEGA domain protein</fullName>
    </submittedName>
</protein>
<dbReference type="HOGENOM" id="CLU_042641_0_0_10"/>
<dbReference type="InterPro" id="IPR008969">
    <property type="entry name" value="CarboxyPept-like_regulatory"/>
</dbReference>
<dbReference type="STRING" id="865937.Gilli_2966"/>
<dbReference type="InterPro" id="IPR036116">
    <property type="entry name" value="FN3_sf"/>
</dbReference>
<dbReference type="Gene3D" id="2.60.40.1120">
    <property type="entry name" value="Carboxypeptidase-like, regulatory domain"/>
    <property type="match status" value="1"/>
</dbReference>
<dbReference type="PANTHER" id="PTHR36842">
    <property type="entry name" value="PROTEIN TOLB HOMOLOG"/>
    <property type="match status" value="1"/>
</dbReference>
<gene>
    <name evidence="2" type="ORF">Gilli_2966</name>
</gene>
<dbReference type="Gene3D" id="2.60.40.10">
    <property type="entry name" value="Immunoglobulins"/>
    <property type="match status" value="1"/>
</dbReference>
<feature type="domain" description="Fibronectin type-III" evidence="1">
    <location>
        <begin position="116"/>
        <end position="212"/>
    </location>
</feature>
<dbReference type="InterPro" id="IPR003961">
    <property type="entry name" value="FN3_dom"/>
</dbReference>
<dbReference type="EMBL" id="JH594606">
    <property type="protein sequence ID" value="EHQ03576.1"/>
    <property type="molecule type" value="Genomic_DNA"/>
</dbReference>
<dbReference type="PANTHER" id="PTHR36842:SF1">
    <property type="entry name" value="PROTEIN TOLB"/>
    <property type="match status" value="1"/>
</dbReference>
<dbReference type="SUPFAM" id="SSF49464">
    <property type="entry name" value="Carboxypeptidase regulatory domain-like"/>
    <property type="match status" value="1"/>
</dbReference>
<dbReference type="InterPro" id="IPR013783">
    <property type="entry name" value="Ig-like_fold"/>
</dbReference>
<dbReference type="PROSITE" id="PS50853">
    <property type="entry name" value="FN3"/>
    <property type="match status" value="1"/>
</dbReference>
<dbReference type="OrthoDB" id="9815657at2"/>
<dbReference type="eggNOG" id="COG0823">
    <property type="taxonomic scope" value="Bacteria"/>
</dbReference>
<dbReference type="AlphaFoldDB" id="H2BS50"/>
<organism evidence="2 3">
    <name type="scientific">Gillisia limnaea (strain DSM 15749 / LMG 21470 / R-8282)</name>
    <dbReference type="NCBI Taxonomy" id="865937"/>
    <lineage>
        <taxon>Bacteria</taxon>
        <taxon>Pseudomonadati</taxon>
        <taxon>Bacteroidota</taxon>
        <taxon>Flavobacteriia</taxon>
        <taxon>Flavobacteriales</taxon>
        <taxon>Flavobacteriaceae</taxon>
        <taxon>Gillisia</taxon>
    </lineage>
</organism>
<proteinExistence type="predicted"/>
<dbReference type="SUPFAM" id="SSF49265">
    <property type="entry name" value="Fibronectin type III"/>
    <property type="match status" value="1"/>
</dbReference>
<dbReference type="PROSITE" id="PS51257">
    <property type="entry name" value="PROKAR_LIPOPROTEIN"/>
    <property type="match status" value="1"/>
</dbReference>
<sequence length="499" mass="55712">MKTIKYFSILLCVLFIGCSEDTLDEDTGRGVVTGTVVMDGSNEPVDNVRISTNPTTSTVFTDESGNFTINNVPEGDYSIQARKEGLVTSFEGATVLSNAEVNVILELKTEDQNNRQPSTPQLITPADNSEGQNLSVEFAWSASDPEEDELSFELELRNDRNNDILTFNNIADTTYTVENLNYGYKYFWQVRVSDSVNNPVQSAVYSFKTLEIPKSRIVYVREINGNNVIFTRDENNTEYQITSSNTNSFRPRKNNSTDKIAFLRTVGGQTQLFTMNLDGSQQFQVTSNIPVNGFNMDKVDFSWANDGASLVYPNFEKLYSIQATGGGNTLIYQAPSGRFITEVDVSEDNTLLALLTNNAQGYNASIYTIDASGNVMDSVIAGLPGALGGIDISVDKKRLLFTRDVSGFENSGYRQLDSRLFLYDFRSNMSIEISYNKEEGTNDLDPRFSPDEAEVIFVNASNDGLSESNIYKSQIEDNQTQNVNNRQELYQNAMMPDWE</sequence>
<name>H2BS50_GILLR</name>
<dbReference type="Pfam" id="PF13620">
    <property type="entry name" value="CarboxypepD_reg"/>
    <property type="match status" value="1"/>
</dbReference>
<dbReference type="Proteomes" id="UP000003844">
    <property type="component" value="Unassembled WGS sequence"/>
</dbReference>
<dbReference type="RefSeq" id="WP_006989882.1">
    <property type="nucleotide sequence ID" value="NZ_JH594606.1"/>
</dbReference>
<dbReference type="Gene3D" id="2.120.10.30">
    <property type="entry name" value="TolB, C-terminal domain"/>
    <property type="match status" value="2"/>
</dbReference>
<dbReference type="SUPFAM" id="SSF69304">
    <property type="entry name" value="Tricorn protease N-terminal domain"/>
    <property type="match status" value="1"/>
</dbReference>